<evidence type="ECO:0000313" key="2">
    <source>
        <dbReference type="Proteomes" id="UP000594638"/>
    </source>
</evidence>
<comment type="caution">
    <text evidence="1">The sequence shown here is derived from an EMBL/GenBank/DDBJ whole genome shotgun (WGS) entry which is preliminary data.</text>
</comment>
<gene>
    <name evidence="1" type="ORF">OLEA9_A104417</name>
</gene>
<dbReference type="Proteomes" id="UP000594638">
    <property type="component" value="Unassembled WGS sequence"/>
</dbReference>
<protein>
    <submittedName>
        <fullName evidence="1">Uncharacterized protein</fullName>
    </submittedName>
</protein>
<name>A0A8S0RT77_OLEEU</name>
<accession>A0A8S0RT77</accession>
<reference evidence="1 2" key="1">
    <citation type="submission" date="2019-12" db="EMBL/GenBank/DDBJ databases">
        <authorList>
            <person name="Alioto T."/>
            <person name="Alioto T."/>
            <person name="Gomez Garrido J."/>
        </authorList>
    </citation>
    <scope>NUCLEOTIDE SEQUENCE [LARGE SCALE GENOMIC DNA]</scope>
</reference>
<organism evidence="1 2">
    <name type="scientific">Olea europaea subsp. europaea</name>
    <dbReference type="NCBI Taxonomy" id="158383"/>
    <lineage>
        <taxon>Eukaryota</taxon>
        <taxon>Viridiplantae</taxon>
        <taxon>Streptophyta</taxon>
        <taxon>Embryophyta</taxon>
        <taxon>Tracheophyta</taxon>
        <taxon>Spermatophyta</taxon>
        <taxon>Magnoliopsida</taxon>
        <taxon>eudicotyledons</taxon>
        <taxon>Gunneridae</taxon>
        <taxon>Pentapetalae</taxon>
        <taxon>asterids</taxon>
        <taxon>lamiids</taxon>
        <taxon>Lamiales</taxon>
        <taxon>Oleaceae</taxon>
        <taxon>Oleeae</taxon>
        <taxon>Olea</taxon>
    </lineage>
</organism>
<proteinExistence type="predicted"/>
<dbReference type="EMBL" id="CACTIH010003716">
    <property type="protein sequence ID" value="CAA2983025.1"/>
    <property type="molecule type" value="Genomic_DNA"/>
</dbReference>
<keyword evidence="2" id="KW-1185">Reference proteome</keyword>
<dbReference type="AlphaFoldDB" id="A0A8S0RT77"/>
<dbReference type="Gramene" id="OE9A104417T1">
    <property type="protein sequence ID" value="OE9A104417C1"/>
    <property type="gene ID" value="OE9A104417"/>
</dbReference>
<sequence length="83" mass="9718">MESWAIIFQKFENISCLGDALQFKDIWYKKALQLLGGKKAHLQEFSVNWMITVLDDGNQTKENSFYVLFKNNNEDYGECTRSD</sequence>
<evidence type="ECO:0000313" key="1">
    <source>
        <dbReference type="EMBL" id="CAA2983025.1"/>
    </source>
</evidence>